<evidence type="ECO:0000313" key="7">
    <source>
        <dbReference type="EMBL" id="HJC40571.1"/>
    </source>
</evidence>
<name>A0A9D2NZQ0_9FIRM</name>
<dbReference type="Proteomes" id="UP000823882">
    <property type="component" value="Unassembled WGS sequence"/>
</dbReference>
<dbReference type="EMBL" id="DWWJ01000065">
    <property type="protein sequence ID" value="HJC40571.1"/>
    <property type="molecule type" value="Genomic_DNA"/>
</dbReference>
<comment type="subunit">
    <text evidence="5">Homodimer. Interacts with FtsZ.</text>
</comment>
<dbReference type="GO" id="GO:0005737">
    <property type="term" value="C:cytoplasm"/>
    <property type="evidence" value="ECO:0007669"/>
    <property type="project" value="UniProtKB-SubCell"/>
</dbReference>
<keyword evidence="1 5" id="KW-0132">Cell division</keyword>
<organism evidence="7 8">
    <name type="scientific">Candidatus Intestinimonas pullistercoris</name>
    <dbReference type="NCBI Taxonomy" id="2838623"/>
    <lineage>
        <taxon>Bacteria</taxon>
        <taxon>Bacillati</taxon>
        <taxon>Bacillota</taxon>
        <taxon>Clostridia</taxon>
        <taxon>Eubacteriales</taxon>
        <taxon>Intestinimonas</taxon>
    </lineage>
</organism>
<comment type="function">
    <text evidence="4 5">Cell division protein that is part of the divisome complex and is recruited early to the Z-ring. Probably stimulates Z-ring formation, perhaps through the cross-linking of FtsZ protofilaments. Its function overlaps with FtsA.</text>
</comment>
<accession>A0A9D2NZQ0</accession>
<keyword evidence="5" id="KW-0963">Cytoplasm</keyword>
<dbReference type="InterPro" id="IPR023052">
    <property type="entry name" value="Cell_div_SepF"/>
</dbReference>
<dbReference type="InterPro" id="IPR038594">
    <property type="entry name" value="SepF-like_sf"/>
</dbReference>
<evidence type="ECO:0000256" key="2">
    <source>
        <dbReference type="ARBA" id="ARBA00023210"/>
    </source>
</evidence>
<dbReference type="Gene3D" id="3.30.110.150">
    <property type="entry name" value="SepF-like protein"/>
    <property type="match status" value="1"/>
</dbReference>
<keyword evidence="3 5" id="KW-0131">Cell cycle</keyword>
<comment type="similarity">
    <text evidence="5">Belongs to the SepF family.</text>
</comment>
<feature type="compositionally biased region" description="Acidic residues" evidence="6">
    <location>
        <begin position="15"/>
        <end position="27"/>
    </location>
</feature>
<evidence type="ECO:0000313" key="8">
    <source>
        <dbReference type="Proteomes" id="UP000823882"/>
    </source>
</evidence>
<feature type="compositionally biased region" description="Basic and acidic residues" evidence="6">
    <location>
        <begin position="32"/>
        <end position="44"/>
    </location>
</feature>
<evidence type="ECO:0000256" key="5">
    <source>
        <dbReference type="HAMAP-Rule" id="MF_01197"/>
    </source>
</evidence>
<evidence type="ECO:0000256" key="4">
    <source>
        <dbReference type="ARBA" id="ARBA00044936"/>
    </source>
</evidence>
<gene>
    <name evidence="5" type="primary">sepF</name>
    <name evidence="7" type="ORF">H9701_03330</name>
</gene>
<reference evidence="7" key="1">
    <citation type="journal article" date="2021" name="PeerJ">
        <title>Extensive microbial diversity within the chicken gut microbiome revealed by metagenomics and culture.</title>
        <authorList>
            <person name="Gilroy R."/>
            <person name="Ravi A."/>
            <person name="Getino M."/>
            <person name="Pursley I."/>
            <person name="Horton D.L."/>
            <person name="Alikhan N.F."/>
            <person name="Baker D."/>
            <person name="Gharbi K."/>
            <person name="Hall N."/>
            <person name="Watson M."/>
            <person name="Adriaenssens E.M."/>
            <person name="Foster-Nyarko E."/>
            <person name="Jarju S."/>
            <person name="Secka A."/>
            <person name="Antonio M."/>
            <person name="Oren A."/>
            <person name="Chaudhuri R.R."/>
            <person name="La Ragione R."/>
            <person name="Hildebrand F."/>
            <person name="Pallen M.J."/>
        </authorList>
    </citation>
    <scope>NUCLEOTIDE SEQUENCE</scope>
    <source>
        <strain evidence="7">CHK186-1790</strain>
    </source>
</reference>
<comment type="subcellular location">
    <subcellularLocation>
        <location evidence="5">Cytoplasm</location>
    </subcellularLocation>
    <text evidence="5">Localizes to the division site, in a FtsZ-dependent manner.</text>
</comment>
<dbReference type="PANTHER" id="PTHR35798">
    <property type="entry name" value="CELL DIVISION PROTEIN SEPF"/>
    <property type="match status" value="1"/>
</dbReference>
<dbReference type="HAMAP" id="MF_01197">
    <property type="entry name" value="SepF"/>
    <property type="match status" value="1"/>
</dbReference>
<dbReference type="InterPro" id="IPR007561">
    <property type="entry name" value="Cell_div_SepF/SepF-rel"/>
</dbReference>
<dbReference type="GO" id="GO:0043093">
    <property type="term" value="P:FtsZ-dependent cytokinesis"/>
    <property type="evidence" value="ECO:0007669"/>
    <property type="project" value="UniProtKB-UniRule"/>
</dbReference>
<dbReference type="PANTHER" id="PTHR35798:SF1">
    <property type="entry name" value="CELL DIVISION PROTEIN SEPF"/>
    <property type="match status" value="1"/>
</dbReference>
<comment type="caution">
    <text evidence="7">The sequence shown here is derived from an EMBL/GenBank/DDBJ whole genome shotgun (WGS) entry which is preliminary data.</text>
</comment>
<evidence type="ECO:0000256" key="6">
    <source>
        <dbReference type="SAM" id="MobiDB-lite"/>
    </source>
</evidence>
<proteinExistence type="inferred from homology"/>
<protein>
    <recommendedName>
        <fullName evidence="5">Cell division protein SepF</fullName>
    </recommendedName>
</protein>
<feature type="region of interest" description="Disordered" evidence="6">
    <location>
        <begin position="1"/>
        <end position="61"/>
    </location>
</feature>
<reference evidence="7" key="2">
    <citation type="submission" date="2021-04" db="EMBL/GenBank/DDBJ databases">
        <authorList>
            <person name="Gilroy R."/>
        </authorList>
    </citation>
    <scope>NUCLEOTIDE SEQUENCE</scope>
    <source>
        <strain evidence="7">CHK186-1790</strain>
    </source>
</reference>
<sequence>MGFIDEIKRLARPYEDEEDEEEFDDFEPPVSRPERREKSREARESTGSLYNAEAEQPRRSNKVVNIHTTTQLQVVLVKPDRFENAAEIADHLREKRTVVLNLEQTNKDIARRLLDFLSGVAYANEGKIKKVALSTYIITPYNVDILGDLIDELENNGLYF</sequence>
<evidence type="ECO:0000256" key="3">
    <source>
        <dbReference type="ARBA" id="ARBA00023306"/>
    </source>
</evidence>
<evidence type="ECO:0000256" key="1">
    <source>
        <dbReference type="ARBA" id="ARBA00022618"/>
    </source>
</evidence>
<dbReference type="Pfam" id="PF04472">
    <property type="entry name" value="SepF"/>
    <property type="match status" value="1"/>
</dbReference>
<dbReference type="GO" id="GO:0000917">
    <property type="term" value="P:division septum assembly"/>
    <property type="evidence" value="ECO:0007669"/>
    <property type="project" value="UniProtKB-KW"/>
</dbReference>
<keyword evidence="2 5" id="KW-0717">Septation</keyword>
<dbReference type="AlphaFoldDB" id="A0A9D2NZQ0"/>
<feature type="compositionally biased region" description="Basic and acidic residues" evidence="6">
    <location>
        <begin position="1"/>
        <end position="14"/>
    </location>
</feature>